<dbReference type="PIRSF" id="PIRSF036407">
    <property type="entry name" value="Selenphspht_syn"/>
    <property type="match status" value="1"/>
</dbReference>
<dbReference type="SUPFAM" id="SSF55326">
    <property type="entry name" value="PurM N-terminal domain-like"/>
    <property type="match status" value="1"/>
</dbReference>
<evidence type="ECO:0000256" key="8">
    <source>
        <dbReference type="ARBA" id="ARBA00023266"/>
    </source>
</evidence>
<dbReference type="EMBL" id="JAHJDP010000061">
    <property type="protein sequence ID" value="MBU2691401.1"/>
    <property type="molecule type" value="Genomic_DNA"/>
</dbReference>
<gene>
    <name evidence="9 12" type="primary">selD</name>
    <name evidence="12" type="ORF">KJ970_10790</name>
</gene>
<feature type="binding site" description="in other chain" evidence="9">
    <location>
        <begin position="21"/>
        <end position="23"/>
    </location>
    <ligand>
        <name>ATP</name>
        <dbReference type="ChEBI" id="CHEBI:30616"/>
        <note>ligand shared between dimeric partners</note>
    </ligand>
</feature>
<comment type="catalytic activity">
    <reaction evidence="9">
        <text>hydrogenselenide + ATP + H2O = selenophosphate + AMP + phosphate + 2 H(+)</text>
        <dbReference type="Rhea" id="RHEA:18737"/>
        <dbReference type="ChEBI" id="CHEBI:15377"/>
        <dbReference type="ChEBI" id="CHEBI:15378"/>
        <dbReference type="ChEBI" id="CHEBI:16144"/>
        <dbReference type="ChEBI" id="CHEBI:29317"/>
        <dbReference type="ChEBI" id="CHEBI:30616"/>
        <dbReference type="ChEBI" id="CHEBI:43474"/>
        <dbReference type="ChEBI" id="CHEBI:456215"/>
        <dbReference type="EC" id="2.7.9.3"/>
    </reaction>
</comment>
<dbReference type="InterPro" id="IPR036921">
    <property type="entry name" value="PurM-like_N_sf"/>
</dbReference>
<dbReference type="GO" id="GO:0000287">
    <property type="term" value="F:magnesium ion binding"/>
    <property type="evidence" value="ECO:0007669"/>
    <property type="project" value="UniProtKB-UniRule"/>
</dbReference>
<keyword evidence="7 9" id="KW-0460">Magnesium</keyword>
<evidence type="ECO:0000313" key="13">
    <source>
        <dbReference type="Proteomes" id="UP000777784"/>
    </source>
</evidence>
<dbReference type="Gene3D" id="3.30.1330.10">
    <property type="entry name" value="PurM-like, N-terminal domain"/>
    <property type="match status" value="1"/>
</dbReference>
<keyword evidence="8 9" id="KW-0711">Selenium</keyword>
<comment type="similarity">
    <text evidence="1 9">Belongs to the selenophosphate synthase 1 family. Class I subfamily.</text>
</comment>
<dbReference type="InterPro" id="IPR004536">
    <property type="entry name" value="SPS/SelD"/>
</dbReference>
<dbReference type="EC" id="2.7.9.3" evidence="9"/>
<comment type="cofactor">
    <cofactor evidence="9">
        <name>Mg(2+)</name>
        <dbReference type="ChEBI" id="CHEBI:18420"/>
    </cofactor>
    <text evidence="9">Binds 1 Mg(2+) ion per monomer.</text>
</comment>
<proteinExistence type="inferred from homology"/>
<keyword evidence="4 9" id="KW-0547">Nucleotide-binding</keyword>
<dbReference type="CDD" id="cd02195">
    <property type="entry name" value="SelD"/>
    <property type="match status" value="1"/>
</dbReference>
<feature type="binding site" evidence="9">
    <location>
        <position position="64"/>
    </location>
    <ligand>
        <name>Mg(2+)</name>
        <dbReference type="ChEBI" id="CHEBI:18420"/>
    </ligand>
</feature>
<dbReference type="GO" id="GO:0004756">
    <property type="term" value="F:selenide, water dikinase activity"/>
    <property type="evidence" value="ECO:0007669"/>
    <property type="project" value="UniProtKB-UniRule"/>
</dbReference>
<comment type="caution">
    <text evidence="9">Lacks conserved residue(s) required for the propagation of feature annotation.</text>
</comment>
<evidence type="ECO:0000256" key="1">
    <source>
        <dbReference type="ARBA" id="ARBA00008026"/>
    </source>
</evidence>
<organism evidence="12 13">
    <name type="scientific">Eiseniibacteriota bacterium</name>
    <dbReference type="NCBI Taxonomy" id="2212470"/>
    <lineage>
        <taxon>Bacteria</taxon>
        <taxon>Candidatus Eiseniibacteriota</taxon>
    </lineage>
</organism>
<feature type="binding site" evidence="9">
    <location>
        <position position="200"/>
    </location>
    <ligand>
        <name>Mg(2+)</name>
        <dbReference type="ChEBI" id="CHEBI:18420"/>
    </ligand>
</feature>
<sequence>MLAKTQRAARSHPSVLIGMNAADDAGVYKISDDLALVQTVDYFTPVVDDPRDYGAIAAANSLSDIYAMGGEPLTALNIVGFPTDLLSLDILAEILSGSQDVLDEAGVALLGGHTVRNPEPFFGLAVTGRIHPQRILTKAGARAGDRLILTKPIGTGLLATGLRNGKLGEESLALMTRSMRRLNREGLTVALPFDPHAATDITGFGLLGHLHEMAQQSGLRAVVEASSVRILPGTREMAEDRQIAGGLRANQLYLKSFLQSEMDKDDWPMLAFFDPQTSGGLLFSVSESSAPSLLKILLQEGIEASQIGRMEEGRAGEIVVV</sequence>
<feature type="binding site" description="in other chain" evidence="9">
    <location>
        <position position="41"/>
    </location>
    <ligand>
        <name>ATP</name>
        <dbReference type="ChEBI" id="CHEBI:30616"/>
        <note>ligand shared between dimeric partners</note>
    </ligand>
</feature>
<comment type="function">
    <text evidence="9">Synthesizes selenophosphate from selenide and ATP.</text>
</comment>
<dbReference type="GO" id="GO:0005524">
    <property type="term" value="F:ATP binding"/>
    <property type="evidence" value="ECO:0007669"/>
    <property type="project" value="UniProtKB-UniRule"/>
</dbReference>
<feature type="binding site" evidence="9">
    <location>
        <begin position="112"/>
        <end position="114"/>
    </location>
    <ligand>
        <name>ATP</name>
        <dbReference type="ChEBI" id="CHEBI:30616"/>
        <note>ligand shared between dimeric partners</note>
    </ligand>
</feature>
<dbReference type="Proteomes" id="UP000777784">
    <property type="component" value="Unassembled WGS sequence"/>
</dbReference>
<evidence type="ECO:0000259" key="10">
    <source>
        <dbReference type="Pfam" id="PF00586"/>
    </source>
</evidence>
<dbReference type="InterPro" id="IPR016188">
    <property type="entry name" value="PurM-like_N"/>
</dbReference>
<dbReference type="AlphaFoldDB" id="A0A948RVS1"/>
<evidence type="ECO:0000313" key="12">
    <source>
        <dbReference type="EMBL" id="MBU2691401.1"/>
    </source>
</evidence>
<feature type="domain" description="PurM-like C-terminal" evidence="11">
    <location>
        <begin position="142"/>
        <end position="320"/>
    </location>
</feature>
<evidence type="ECO:0000256" key="5">
    <source>
        <dbReference type="ARBA" id="ARBA00022777"/>
    </source>
</evidence>
<accession>A0A948RVS1</accession>
<dbReference type="Pfam" id="PF02769">
    <property type="entry name" value="AIRS_C"/>
    <property type="match status" value="1"/>
</dbReference>
<comment type="caution">
    <text evidence="12">The sequence shown here is derived from an EMBL/GenBank/DDBJ whole genome shotgun (WGS) entry which is preliminary data.</text>
</comment>
<evidence type="ECO:0000256" key="3">
    <source>
        <dbReference type="ARBA" id="ARBA00022723"/>
    </source>
</evidence>
<dbReference type="GO" id="GO:0005737">
    <property type="term" value="C:cytoplasm"/>
    <property type="evidence" value="ECO:0007669"/>
    <property type="project" value="TreeGrafter"/>
</dbReference>
<evidence type="ECO:0000256" key="4">
    <source>
        <dbReference type="ARBA" id="ARBA00022741"/>
    </source>
</evidence>
<dbReference type="HAMAP" id="MF_00625">
    <property type="entry name" value="SelD"/>
    <property type="match status" value="1"/>
</dbReference>
<evidence type="ECO:0000259" key="11">
    <source>
        <dbReference type="Pfam" id="PF02769"/>
    </source>
</evidence>
<evidence type="ECO:0000256" key="7">
    <source>
        <dbReference type="ARBA" id="ARBA00022842"/>
    </source>
</evidence>
<dbReference type="InterPro" id="IPR036676">
    <property type="entry name" value="PurM-like_C_sf"/>
</dbReference>
<feature type="domain" description="PurM-like N-terminal" evidence="10">
    <location>
        <begin position="23"/>
        <end position="130"/>
    </location>
</feature>
<comment type="subunit">
    <text evidence="9">Homodimer.</text>
</comment>
<keyword evidence="2 9" id="KW-0808">Transferase</keyword>
<dbReference type="NCBIfam" id="NF002098">
    <property type="entry name" value="PRK00943.1"/>
    <property type="match status" value="1"/>
</dbReference>
<protein>
    <recommendedName>
        <fullName evidence="9">Selenide, water dikinase</fullName>
        <ecNumber evidence="9">2.7.9.3</ecNumber>
    </recommendedName>
    <alternativeName>
        <fullName evidence="9">Selenium donor protein</fullName>
    </alternativeName>
    <alternativeName>
        <fullName evidence="9">Selenophosphate synthase</fullName>
    </alternativeName>
</protein>
<dbReference type="InterPro" id="IPR023061">
    <property type="entry name" value="SelD_I"/>
</dbReference>
<keyword evidence="6 9" id="KW-0067">ATP-binding</keyword>
<feature type="binding site" evidence="9">
    <location>
        <position position="24"/>
    </location>
    <ligand>
        <name>Mg(2+)</name>
        <dbReference type="ChEBI" id="CHEBI:18420"/>
    </ligand>
</feature>
<feature type="binding site" description="in other chain" evidence="9">
    <location>
        <position position="64"/>
    </location>
    <ligand>
        <name>ATP</name>
        <dbReference type="ChEBI" id="CHEBI:30616"/>
        <note>ligand shared between dimeric partners</note>
    </ligand>
</feature>
<dbReference type="SUPFAM" id="SSF56042">
    <property type="entry name" value="PurM C-terminal domain-like"/>
    <property type="match status" value="1"/>
</dbReference>
<dbReference type="NCBIfam" id="TIGR00476">
    <property type="entry name" value="selD"/>
    <property type="match status" value="1"/>
</dbReference>
<dbReference type="Pfam" id="PF00586">
    <property type="entry name" value="AIRS"/>
    <property type="match status" value="1"/>
</dbReference>
<dbReference type="PANTHER" id="PTHR10256">
    <property type="entry name" value="SELENIDE, WATER DIKINASE"/>
    <property type="match status" value="1"/>
</dbReference>
<dbReference type="PANTHER" id="PTHR10256:SF0">
    <property type="entry name" value="INACTIVE SELENIDE, WATER DIKINASE-LIKE PROTEIN-RELATED"/>
    <property type="match status" value="1"/>
</dbReference>
<name>A0A948RVS1_UNCEI</name>
<evidence type="ECO:0000256" key="9">
    <source>
        <dbReference type="HAMAP-Rule" id="MF_00625"/>
    </source>
</evidence>
<keyword evidence="5 9" id="KW-0418">Kinase</keyword>
<evidence type="ECO:0000256" key="2">
    <source>
        <dbReference type="ARBA" id="ARBA00022679"/>
    </source>
</evidence>
<dbReference type="InterPro" id="IPR010918">
    <property type="entry name" value="PurM-like_C_dom"/>
</dbReference>
<reference evidence="12" key="1">
    <citation type="submission" date="2021-05" db="EMBL/GenBank/DDBJ databases">
        <title>Energy efficiency and biological interactions define the core microbiome of deep oligotrophic groundwater.</title>
        <authorList>
            <person name="Mehrshad M."/>
            <person name="Lopez-Fernandez M."/>
            <person name="Bell E."/>
            <person name="Bernier-Latmani R."/>
            <person name="Bertilsson S."/>
            <person name="Dopson M."/>
        </authorList>
    </citation>
    <scope>NUCLEOTIDE SEQUENCE</scope>
    <source>
        <strain evidence="12">Modern_marine.mb.64</strain>
    </source>
</reference>
<dbReference type="Gene3D" id="3.90.650.10">
    <property type="entry name" value="PurM-like C-terminal domain"/>
    <property type="match status" value="1"/>
</dbReference>
<evidence type="ECO:0000256" key="6">
    <source>
        <dbReference type="ARBA" id="ARBA00022840"/>
    </source>
</evidence>
<dbReference type="GO" id="GO:0016260">
    <property type="term" value="P:selenocysteine biosynthetic process"/>
    <property type="evidence" value="ECO:0007669"/>
    <property type="project" value="InterPro"/>
</dbReference>
<keyword evidence="3 9" id="KW-0479">Metal-binding</keyword>